<gene>
    <name evidence="6" type="primary">cheB</name>
    <name evidence="6" type="ORF">GCM10011354_09610</name>
</gene>
<evidence type="ECO:0000313" key="7">
    <source>
        <dbReference type="Proteomes" id="UP000650511"/>
    </source>
</evidence>
<dbReference type="AlphaFoldDB" id="A0A8J3ER99"/>
<comment type="caution">
    <text evidence="6">The sequence shown here is derived from an EMBL/GenBank/DDBJ whole genome shotgun (WGS) entry which is preliminary data.</text>
</comment>
<dbReference type="EC" id="3.1.1.61" evidence="2"/>
<dbReference type="Gene3D" id="3.40.50.180">
    <property type="entry name" value="Methylesterase CheB, C-terminal domain"/>
    <property type="match status" value="1"/>
</dbReference>
<evidence type="ECO:0000256" key="2">
    <source>
        <dbReference type="ARBA" id="ARBA00039140"/>
    </source>
</evidence>
<dbReference type="GO" id="GO:0000156">
    <property type="term" value="F:phosphorelay response regulator activity"/>
    <property type="evidence" value="ECO:0007669"/>
    <property type="project" value="InterPro"/>
</dbReference>
<dbReference type="SUPFAM" id="SSF52738">
    <property type="entry name" value="Methylesterase CheB, C-terminal domain"/>
    <property type="match status" value="1"/>
</dbReference>
<proteinExistence type="predicted"/>
<dbReference type="GO" id="GO:0005737">
    <property type="term" value="C:cytoplasm"/>
    <property type="evidence" value="ECO:0007669"/>
    <property type="project" value="InterPro"/>
</dbReference>
<dbReference type="InterPro" id="IPR000673">
    <property type="entry name" value="Sig_transdc_resp-reg_Me-estase"/>
</dbReference>
<dbReference type="Proteomes" id="UP000650511">
    <property type="component" value="Unassembled WGS sequence"/>
</dbReference>
<dbReference type="GO" id="GO:0008984">
    <property type="term" value="F:protein-glutamate methylesterase activity"/>
    <property type="evidence" value="ECO:0007669"/>
    <property type="project" value="UniProtKB-EC"/>
</dbReference>
<dbReference type="PANTHER" id="PTHR42872:SF6">
    <property type="entry name" value="PROTEIN-GLUTAMATE METHYLESTERASE_PROTEIN-GLUTAMINE GLUTAMINASE"/>
    <property type="match status" value="1"/>
</dbReference>
<name>A0A8J3ER99_9ACTN</name>
<evidence type="ECO:0000256" key="4">
    <source>
        <dbReference type="PROSITE-ProRule" id="PRU00050"/>
    </source>
</evidence>
<feature type="domain" description="CheB-type methylesterase" evidence="5">
    <location>
        <begin position="1"/>
        <end position="189"/>
    </location>
</feature>
<evidence type="ECO:0000256" key="3">
    <source>
        <dbReference type="ARBA" id="ARBA00048267"/>
    </source>
</evidence>
<dbReference type="InterPro" id="IPR035909">
    <property type="entry name" value="CheB_C"/>
</dbReference>
<dbReference type="GO" id="GO:0006935">
    <property type="term" value="P:chemotaxis"/>
    <property type="evidence" value="ECO:0007669"/>
    <property type="project" value="UniProtKB-UniRule"/>
</dbReference>
<dbReference type="PROSITE" id="PS50122">
    <property type="entry name" value="CHEB"/>
    <property type="match status" value="1"/>
</dbReference>
<dbReference type="RefSeq" id="WP_130649677.1">
    <property type="nucleotide sequence ID" value="NZ_BMHA01000003.1"/>
</dbReference>
<sequence length="193" mass="20056">MSAVRRLLVVGGSWGGITASQSVLRALELPADAATALVLHRQPIRSALAEVLGRGIGCPVEEAEDKMPLAPGRVYVAPPDYHLLVESGWLSLSTEEPVKYSRPAIDVLLESAADAFGPRLVAVILTGASTDGTDGARAVRRRGGTVIVQDPRTAEQPVMPQSVVTAGLADVVAPLRDLPAVIARAVDRAGASA</sequence>
<dbReference type="EMBL" id="BMHA01000003">
    <property type="protein sequence ID" value="GGI04541.1"/>
    <property type="molecule type" value="Genomic_DNA"/>
</dbReference>
<comment type="catalytic activity">
    <reaction evidence="3">
        <text>[protein]-L-glutamate 5-O-methyl ester + H2O = L-glutamyl-[protein] + methanol + H(+)</text>
        <dbReference type="Rhea" id="RHEA:23236"/>
        <dbReference type="Rhea" id="RHEA-COMP:10208"/>
        <dbReference type="Rhea" id="RHEA-COMP:10311"/>
        <dbReference type="ChEBI" id="CHEBI:15377"/>
        <dbReference type="ChEBI" id="CHEBI:15378"/>
        <dbReference type="ChEBI" id="CHEBI:17790"/>
        <dbReference type="ChEBI" id="CHEBI:29973"/>
        <dbReference type="ChEBI" id="CHEBI:82795"/>
        <dbReference type="EC" id="3.1.1.61"/>
    </reaction>
</comment>
<feature type="active site" evidence="4">
    <location>
        <position position="131"/>
    </location>
</feature>
<evidence type="ECO:0000256" key="1">
    <source>
        <dbReference type="ARBA" id="ARBA00022801"/>
    </source>
</evidence>
<protein>
    <recommendedName>
        <fullName evidence="2">protein-glutamate methylesterase</fullName>
        <ecNumber evidence="2">3.1.1.61</ecNumber>
    </recommendedName>
</protein>
<evidence type="ECO:0000259" key="5">
    <source>
        <dbReference type="PROSITE" id="PS50122"/>
    </source>
</evidence>
<keyword evidence="7" id="KW-1185">Reference proteome</keyword>
<dbReference type="PANTHER" id="PTHR42872">
    <property type="entry name" value="PROTEIN-GLUTAMATE METHYLESTERASE/PROTEIN-GLUTAMINE GLUTAMINASE"/>
    <property type="match status" value="1"/>
</dbReference>
<dbReference type="OrthoDB" id="9791760at2"/>
<organism evidence="6 7">
    <name type="scientific">Egicoccus halophilus</name>
    <dbReference type="NCBI Taxonomy" id="1670830"/>
    <lineage>
        <taxon>Bacteria</taxon>
        <taxon>Bacillati</taxon>
        <taxon>Actinomycetota</taxon>
        <taxon>Nitriliruptoria</taxon>
        <taxon>Egicoccales</taxon>
        <taxon>Egicoccaceae</taxon>
        <taxon>Egicoccus</taxon>
    </lineage>
</organism>
<accession>A0A8J3ER99</accession>
<reference evidence="6" key="2">
    <citation type="submission" date="2020-09" db="EMBL/GenBank/DDBJ databases">
        <authorList>
            <person name="Sun Q."/>
            <person name="Zhou Y."/>
        </authorList>
    </citation>
    <scope>NUCLEOTIDE SEQUENCE</scope>
    <source>
        <strain evidence="6">CGMCC 1.14988</strain>
    </source>
</reference>
<keyword evidence="1 4" id="KW-0378">Hydrolase</keyword>
<dbReference type="CDD" id="cd16433">
    <property type="entry name" value="CheB"/>
    <property type="match status" value="1"/>
</dbReference>
<feature type="active site" evidence="4">
    <location>
        <position position="40"/>
    </location>
</feature>
<feature type="active site" evidence="4">
    <location>
        <position position="13"/>
    </location>
</feature>
<evidence type="ECO:0000313" key="6">
    <source>
        <dbReference type="EMBL" id="GGI04541.1"/>
    </source>
</evidence>
<keyword evidence="4" id="KW-0145">Chemotaxis</keyword>
<dbReference type="Pfam" id="PF01339">
    <property type="entry name" value="CheB_methylest"/>
    <property type="match status" value="1"/>
</dbReference>
<reference evidence="6" key="1">
    <citation type="journal article" date="2014" name="Int. J. Syst. Evol. Microbiol.">
        <title>Complete genome sequence of Corynebacterium casei LMG S-19264T (=DSM 44701T), isolated from a smear-ripened cheese.</title>
        <authorList>
            <consortium name="US DOE Joint Genome Institute (JGI-PGF)"/>
            <person name="Walter F."/>
            <person name="Albersmeier A."/>
            <person name="Kalinowski J."/>
            <person name="Ruckert C."/>
        </authorList>
    </citation>
    <scope>NUCLEOTIDE SEQUENCE</scope>
    <source>
        <strain evidence="6">CGMCC 1.14988</strain>
    </source>
</reference>